<gene>
    <name evidence="7" type="primary">LOC120109885</name>
</gene>
<protein>
    <submittedName>
        <fullName evidence="7">E3 ubiquitin-protein ligase CIP8-like</fullName>
    </submittedName>
</protein>
<evidence type="ECO:0000256" key="2">
    <source>
        <dbReference type="ARBA" id="ARBA00022771"/>
    </source>
</evidence>
<dbReference type="PANTHER" id="PTHR45931">
    <property type="entry name" value="SI:CH211-59O9.10"/>
    <property type="match status" value="1"/>
</dbReference>
<dbReference type="KEGG" id="pda:120109885"/>
<evidence type="ECO:0000256" key="1">
    <source>
        <dbReference type="ARBA" id="ARBA00022723"/>
    </source>
</evidence>
<dbReference type="Pfam" id="PF13639">
    <property type="entry name" value="zf-RING_2"/>
    <property type="match status" value="1"/>
</dbReference>
<name>A0A8B8ZYM0_PHODC</name>
<evidence type="ECO:0000256" key="3">
    <source>
        <dbReference type="ARBA" id="ARBA00022833"/>
    </source>
</evidence>
<evidence type="ECO:0000256" key="4">
    <source>
        <dbReference type="PROSITE-ProRule" id="PRU00175"/>
    </source>
</evidence>
<dbReference type="Gene3D" id="3.30.40.10">
    <property type="entry name" value="Zinc/RING finger domain, C3HC4 (zinc finger)"/>
    <property type="match status" value="1"/>
</dbReference>
<dbReference type="AlphaFoldDB" id="A0A8B8ZYM0"/>
<sequence>MSKVETHHLGDTVIQLQAHGVVQARPQVVVHLRVTEFDDVYISPEVIFYRFFLGRFSLPRAVPAIVSFVASNLDAKIRQLCERRLLRFASQPAVEREDIPFVHDYYLGEEGGFGGVPARKSFIESLGWSLYGRGEGVREEECVICLEDFDAGAEVSMTPCSHSFHRRCITQWLEKSHLCPICRYRMPASRSHR</sequence>
<dbReference type="RefSeq" id="XP_038979420.1">
    <property type="nucleotide sequence ID" value="XM_039123492.1"/>
</dbReference>
<feature type="domain" description="RING-type" evidence="5">
    <location>
        <begin position="142"/>
        <end position="183"/>
    </location>
</feature>
<organism evidence="6 7">
    <name type="scientific">Phoenix dactylifera</name>
    <name type="common">Date palm</name>
    <dbReference type="NCBI Taxonomy" id="42345"/>
    <lineage>
        <taxon>Eukaryota</taxon>
        <taxon>Viridiplantae</taxon>
        <taxon>Streptophyta</taxon>
        <taxon>Embryophyta</taxon>
        <taxon>Tracheophyta</taxon>
        <taxon>Spermatophyta</taxon>
        <taxon>Magnoliopsida</taxon>
        <taxon>Liliopsida</taxon>
        <taxon>Arecaceae</taxon>
        <taxon>Coryphoideae</taxon>
        <taxon>Phoeniceae</taxon>
        <taxon>Phoenix</taxon>
    </lineage>
</organism>
<dbReference type="GO" id="GO:0006511">
    <property type="term" value="P:ubiquitin-dependent protein catabolic process"/>
    <property type="evidence" value="ECO:0007669"/>
    <property type="project" value="TreeGrafter"/>
</dbReference>
<evidence type="ECO:0000313" key="6">
    <source>
        <dbReference type="Proteomes" id="UP000228380"/>
    </source>
</evidence>
<proteinExistence type="predicted"/>
<keyword evidence="6" id="KW-1185">Reference proteome</keyword>
<accession>A0A8B8ZYM0</accession>
<dbReference type="Proteomes" id="UP000228380">
    <property type="component" value="Unplaced"/>
</dbReference>
<dbReference type="SUPFAM" id="SSF57850">
    <property type="entry name" value="RING/U-box"/>
    <property type="match status" value="1"/>
</dbReference>
<dbReference type="PROSITE" id="PS50089">
    <property type="entry name" value="ZF_RING_2"/>
    <property type="match status" value="1"/>
</dbReference>
<keyword evidence="3" id="KW-0862">Zinc</keyword>
<dbReference type="InterPro" id="IPR001841">
    <property type="entry name" value="Znf_RING"/>
</dbReference>
<reference evidence="7" key="1">
    <citation type="submission" date="2025-08" db="UniProtKB">
        <authorList>
            <consortium name="RefSeq"/>
        </authorList>
    </citation>
    <scope>IDENTIFICATION</scope>
    <source>
        <tissue evidence="7">Young leaves</tissue>
    </source>
</reference>
<keyword evidence="1" id="KW-0479">Metal-binding</keyword>
<evidence type="ECO:0000259" key="5">
    <source>
        <dbReference type="PROSITE" id="PS50089"/>
    </source>
</evidence>
<dbReference type="PANTHER" id="PTHR45931:SF16">
    <property type="entry name" value="RING_U-BOX SUPERFAMILY PROTEIN"/>
    <property type="match status" value="1"/>
</dbReference>
<dbReference type="GO" id="GO:0005634">
    <property type="term" value="C:nucleus"/>
    <property type="evidence" value="ECO:0007669"/>
    <property type="project" value="TreeGrafter"/>
</dbReference>
<dbReference type="GeneID" id="120109885"/>
<dbReference type="GO" id="GO:0061630">
    <property type="term" value="F:ubiquitin protein ligase activity"/>
    <property type="evidence" value="ECO:0007669"/>
    <property type="project" value="TreeGrafter"/>
</dbReference>
<dbReference type="GO" id="GO:0008270">
    <property type="term" value="F:zinc ion binding"/>
    <property type="evidence" value="ECO:0007669"/>
    <property type="project" value="UniProtKB-KW"/>
</dbReference>
<dbReference type="OrthoDB" id="21204at2759"/>
<keyword evidence="2 4" id="KW-0863">Zinc-finger</keyword>
<dbReference type="InterPro" id="IPR051834">
    <property type="entry name" value="RING_finger_E3_ligase"/>
</dbReference>
<dbReference type="SMART" id="SM00184">
    <property type="entry name" value="RING"/>
    <property type="match status" value="1"/>
</dbReference>
<dbReference type="InterPro" id="IPR013083">
    <property type="entry name" value="Znf_RING/FYVE/PHD"/>
</dbReference>
<evidence type="ECO:0000313" key="7">
    <source>
        <dbReference type="RefSeq" id="XP_038979420.1"/>
    </source>
</evidence>